<evidence type="ECO:0000313" key="2">
    <source>
        <dbReference type="EMBL" id="CAA9340058.1"/>
    </source>
</evidence>
<name>A0A6J4LT05_9ACTN</name>
<keyword evidence="1" id="KW-0812">Transmembrane</keyword>
<dbReference type="EMBL" id="CADCTT010000414">
    <property type="protein sequence ID" value="CAA9340058.1"/>
    <property type="molecule type" value="Genomic_DNA"/>
</dbReference>
<reference evidence="2" key="1">
    <citation type="submission" date="2020-02" db="EMBL/GenBank/DDBJ databases">
        <authorList>
            <person name="Meier V. D."/>
        </authorList>
    </citation>
    <scope>NUCLEOTIDE SEQUENCE</scope>
    <source>
        <strain evidence="2">AVDCRST_MAG61</strain>
    </source>
</reference>
<proteinExistence type="predicted"/>
<gene>
    <name evidence="2" type="ORF">AVDCRST_MAG61-3411</name>
</gene>
<feature type="transmembrane region" description="Helical" evidence="1">
    <location>
        <begin position="6"/>
        <end position="35"/>
    </location>
</feature>
<organism evidence="2">
    <name type="scientific">uncultured Friedmanniella sp</name>
    <dbReference type="NCBI Taxonomy" id="335381"/>
    <lineage>
        <taxon>Bacteria</taxon>
        <taxon>Bacillati</taxon>
        <taxon>Actinomycetota</taxon>
        <taxon>Actinomycetes</taxon>
        <taxon>Propionibacteriales</taxon>
        <taxon>Nocardioidaceae</taxon>
        <taxon>Friedmanniella</taxon>
        <taxon>environmental samples</taxon>
    </lineage>
</organism>
<keyword evidence="1" id="KW-0472">Membrane</keyword>
<evidence type="ECO:0000256" key="1">
    <source>
        <dbReference type="SAM" id="Phobius"/>
    </source>
</evidence>
<dbReference type="AlphaFoldDB" id="A0A6J4LT05"/>
<protein>
    <submittedName>
        <fullName evidence="2">Uncharacterized protein</fullName>
    </submittedName>
</protein>
<sequence>MGPVSATFAVLLLVGVSALGVAILVLLGLVLFGPVPAPVRVRDRRG</sequence>
<keyword evidence="1" id="KW-1133">Transmembrane helix</keyword>
<accession>A0A6J4LT05</accession>